<dbReference type="InterPro" id="IPR011010">
    <property type="entry name" value="DNA_brk_join_enz"/>
</dbReference>
<dbReference type="RefSeq" id="WP_183477195.1">
    <property type="nucleotide sequence ID" value="NZ_JACIFO010000004.1"/>
</dbReference>
<dbReference type="InterPro" id="IPR013762">
    <property type="entry name" value="Integrase-like_cat_sf"/>
</dbReference>
<dbReference type="SUPFAM" id="SSF56349">
    <property type="entry name" value="DNA breaking-rejoining enzymes"/>
    <property type="match status" value="1"/>
</dbReference>
<evidence type="ECO:0000313" key="5">
    <source>
        <dbReference type="EMBL" id="MBB4118832.1"/>
    </source>
</evidence>
<keyword evidence="2" id="KW-0233">DNA recombination</keyword>
<organism evidence="5 6">
    <name type="scientific">Mesonia hippocampi</name>
    <dbReference type="NCBI Taxonomy" id="1628250"/>
    <lineage>
        <taxon>Bacteria</taxon>
        <taxon>Pseudomonadati</taxon>
        <taxon>Bacteroidota</taxon>
        <taxon>Flavobacteriia</taxon>
        <taxon>Flavobacteriales</taxon>
        <taxon>Flavobacteriaceae</taxon>
        <taxon>Mesonia</taxon>
    </lineage>
</organism>
<dbReference type="AlphaFoldDB" id="A0A840EHP6"/>
<gene>
    <name evidence="5" type="ORF">GGR32_001123</name>
</gene>
<dbReference type="InterPro" id="IPR025269">
    <property type="entry name" value="SAM-like_dom"/>
</dbReference>
<dbReference type="Gene3D" id="1.10.150.130">
    <property type="match status" value="1"/>
</dbReference>
<evidence type="ECO:0000256" key="2">
    <source>
        <dbReference type="ARBA" id="ARBA00023172"/>
    </source>
</evidence>
<dbReference type="Pfam" id="PF00589">
    <property type="entry name" value="Phage_integrase"/>
    <property type="match status" value="1"/>
</dbReference>
<reference evidence="5 6" key="1">
    <citation type="submission" date="2020-08" db="EMBL/GenBank/DDBJ databases">
        <title>Genomic Encyclopedia of Type Strains, Phase IV (KMG-IV): sequencing the most valuable type-strain genomes for metagenomic binning, comparative biology and taxonomic classification.</title>
        <authorList>
            <person name="Goeker M."/>
        </authorList>
    </citation>
    <scope>NUCLEOTIDE SEQUENCE [LARGE SCALE GENOMIC DNA]</scope>
    <source>
        <strain evidence="5 6">DSM 29568</strain>
    </source>
</reference>
<accession>A0A840EHP6</accession>
<dbReference type="EMBL" id="JACIFO010000004">
    <property type="protein sequence ID" value="MBB4118832.1"/>
    <property type="molecule type" value="Genomic_DNA"/>
</dbReference>
<dbReference type="InterPro" id="IPR010998">
    <property type="entry name" value="Integrase_recombinase_N"/>
</dbReference>
<dbReference type="Gene3D" id="1.10.443.10">
    <property type="entry name" value="Intergrase catalytic core"/>
    <property type="match status" value="1"/>
</dbReference>
<sequence length="416" mass="49351">MTFTFFLSEQEFLKNIYIKVNELGNGLTYTLKTPLKITKKDWDADKQRPINIYLKKYKLLNIKLNNIKKHLLELLEEKKHLSKYAKQKEILKKIKEVCLQQETTLPKNSLLHYMQWYIDTRKELICHSTYKRYKVFYRLFERFEGFIIKQLTITEINSSFIKKFLKFGAQEEYSENTIYRSIHFIKTILNFAERQGIRTAVRELDIRREKQHKEVVTLSEQELVTVRKTKVNPGLQAAKSWLLVSCYTGQRFSDFMGFSKKQLTTINNKLCISFIQQKTQKKILLPLHPVVLKVLENNNGNFPRRLDINEYNEQIKVIAKLANLTKRIKANKRLGYRSRYVETEKWELISSHIGRRSFATNFYGKIPTPLLMSATGHSTEQMFLKYINPIDETRIETLSNYFNEIHANLIKKPVQV</sequence>
<comment type="caution">
    <text evidence="5">The sequence shown here is derived from an EMBL/GenBank/DDBJ whole genome shotgun (WGS) entry which is preliminary data.</text>
</comment>
<dbReference type="Pfam" id="PF13102">
    <property type="entry name" value="Phage_int_SAM_5"/>
    <property type="match status" value="1"/>
</dbReference>
<feature type="domain" description="Tyr recombinase" evidence="3">
    <location>
        <begin position="236"/>
        <end position="389"/>
    </location>
</feature>
<evidence type="ECO:0000313" key="6">
    <source>
        <dbReference type="Proteomes" id="UP000553034"/>
    </source>
</evidence>
<feature type="domain" description="Phage integrase SAM-like" evidence="4">
    <location>
        <begin position="109"/>
        <end position="197"/>
    </location>
</feature>
<dbReference type="GO" id="GO:0015074">
    <property type="term" value="P:DNA integration"/>
    <property type="evidence" value="ECO:0007669"/>
    <property type="project" value="InterPro"/>
</dbReference>
<dbReference type="InterPro" id="IPR002104">
    <property type="entry name" value="Integrase_catalytic"/>
</dbReference>
<dbReference type="GO" id="GO:0006310">
    <property type="term" value="P:DNA recombination"/>
    <property type="evidence" value="ECO:0007669"/>
    <property type="project" value="UniProtKB-KW"/>
</dbReference>
<evidence type="ECO:0000259" key="3">
    <source>
        <dbReference type="Pfam" id="PF00589"/>
    </source>
</evidence>
<dbReference type="Proteomes" id="UP000553034">
    <property type="component" value="Unassembled WGS sequence"/>
</dbReference>
<keyword evidence="6" id="KW-1185">Reference proteome</keyword>
<proteinExistence type="predicted"/>
<dbReference type="GO" id="GO:0003677">
    <property type="term" value="F:DNA binding"/>
    <property type="evidence" value="ECO:0007669"/>
    <property type="project" value="UniProtKB-KW"/>
</dbReference>
<evidence type="ECO:0000256" key="1">
    <source>
        <dbReference type="ARBA" id="ARBA00023125"/>
    </source>
</evidence>
<protein>
    <submittedName>
        <fullName evidence="5">Site-specific recombinase XerD</fullName>
    </submittedName>
</protein>
<evidence type="ECO:0000259" key="4">
    <source>
        <dbReference type="Pfam" id="PF13102"/>
    </source>
</evidence>
<name>A0A840EHP6_9FLAO</name>
<keyword evidence="1" id="KW-0238">DNA-binding</keyword>